<dbReference type="Pfam" id="PF00147">
    <property type="entry name" value="Fibrinogen_C"/>
    <property type="match status" value="1"/>
</dbReference>
<dbReference type="SMART" id="SM00186">
    <property type="entry name" value="FBG"/>
    <property type="match status" value="1"/>
</dbReference>
<protein>
    <submittedName>
        <fullName evidence="1">Tenascin-N</fullName>
    </submittedName>
</protein>
<dbReference type="InterPro" id="IPR002181">
    <property type="entry name" value="Fibrinogen_a/b/g_C_dom"/>
</dbReference>
<dbReference type="InterPro" id="IPR050373">
    <property type="entry name" value="Fibrinogen_C-term_domain"/>
</dbReference>
<dbReference type="InParanoid" id="K1QUM0"/>
<dbReference type="SUPFAM" id="SSF56496">
    <property type="entry name" value="Fibrinogen C-terminal domain-like"/>
    <property type="match status" value="1"/>
</dbReference>
<evidence type="ECO:0000313" key="1">
    <source>
        <dbReference type="EMBL" id="EKC32605.1"/>
    </source>
</evidence>
<dbReference type="PROSITE" id="PS51406">
    <property type="entry name" value="FIBRINOGEN_C_2"/>
    <property type="match status" value="1"/>
</dbReference>
<reference evidence="1" key="1">
    <citation type="journal article" date="2012" name="Nature">
        <title>The oyster genome reveals stress adaptation and complexity of shell formation.</title>
        <authorList>
            <person name="Zhang G."/>
            <person name="Fang X."/>
            <person name="Guo X."/>
            <person name="Li L."/>
            <person name="Luo R."/>
            <person name="Xu F."/>
            <person name="Yang P."/>
            <person name="Zhang L."/>
            <person name="Wang X."/>
            <person name="Qi H."/>
            <person name="Xiong Z."/>
            <person name="Que H."/>
            <person name="Xie Y."/>
            <person name="Holland P.W."/>
            <person name="Paps J."/>
            <person name="Zhu Y."/>
            <person name="Wu F."/>
            <person name="Chen Y."/>
            <person name="Wang J."/>
            <person name="Peng C."/>
            <person name="Meng J."/>
            <person name="Yang L."/>
            <person name="Liu J."/>
            <person name="Wen B."/>
            <person name="Zhang N."/>
            <person name="Huang Z."/>
            <person name="Zhu Q."/>
            <person name="Feng Y."/>
            <person name="Mount A."/>
            <person name="Hedgecock D."/>
            <person name="Xu Z."/>
            <person name="Liu Y."/>
            <person name="Domazet-Loso T."/>
            <person name="Du Y."/>
            <person name="Sun X."/>
            <person name="Zhang S."/>
            <person name="Liu B."/>
            <person name="Cheng P."/>
            <person name="Jiang X."/>
            <person name="Li J."/>
            <person name="Fan D."/>
            <person name="Wang W."/>
            <person name="Fu W."/>
            <person name="Wang T."/>
            <person name="Wang B."/>
            <person name="Zhang J."/>
            <person name="Peng Z."/>
            <person name="Li Y."/>
            <person name="Li N."/>
            <person name="Wang J."/>
            <person name="Chen M."/>
            <person name="He Y."/>
            <person name="Tan F."/>
            <person name="Song X."/>
            <person name="Zheng Q."/>
            <person name="Huang R."/>
            <person name="Yang H."/>
            <person name="Du X."/>
            <person name="Chen L."/>
            <person name="Yang M."/>
            <person name="Gaffney P.M."/>
            <person name="Wang S."/>
            <person name="Luo L."/>
            <person name="She Z."/>
            <person name="Ming Y."/>
            <person name="Huang W."/>
            <person name="Zhang S."/>
            <person name="Huang B."/>
            <person name="Zhang Y."/>
            <person name="Qu T."/>
            <person name="Ni P."/>
            <person name="Miao G."/>
            <person name="Wang J."/>
            <person name="Wang Q."/>
            <person name="Steinberg C.E."/>
            <person name="Wang H."/>
            <person name="Li N."/>
            <person name="Qian L."/>
            <person name="Zhang G."/>
            <person name="Li Y."/>
            <person name="Yang H."/>
            <person name="Liu X."/>
            <person name="Wang J."/>
            <person name="Yin Y."/>
            <person name="Wang J."/>
        </authorList>
    </citation>
    <scope>NUCLEOTIDE SEQUENCE [LARGE SCALE GENOMIC DNA]</scope>
    <source>
        <strain evidence="1">05x7-T-G4-1.051#20</strain>
    </source>
</reference>
<dbReference type="PROSITE" id="PS00514">
    <property type="entry name" value="FIBRINOGEN_C_1"/>
    <property type="match status" value="1"/>
</dbReference>
<accession>K1QUM0</accession>
<dbReference type="EMBL" id="JH819119">
    <property type="protein sequence ID" value="EKC32605.1"/>
    <property type="molecule type" value="Genomic_DNA"/>
</dbReference>
<dbReference type="Gene3D" id="3.40.50.1110">
    <property type="entry name" value="SGNH hydrolase"/>
    <property type="match status" value="1"/>
</dbReference>
<dbReference type="InterPro" id="IPR020837">
    <property type="entry name" value="Fibrinogen_CS"/>
</dbReference>
<dbReference type="InterPro" id="IPR014716">
    <property type="entry name" value="Fibrinogen_a/b/g_C_1"/>
</dbReference>
<organism evidence="1">
    <name type="scientific">Magallana gigas</name>
    <name type="common">Pacific oyster</name>
    <name type="synonym">Crassostrea gigas</name>
    <dbReference type="NCBI Taxonomy" id="29159"/>
    <lineage>
        <taxon>Eukaryota</taxon>
        <taxon>Metazoa</taxon>
        <taxon>Spiralia</taxon>
        <taxon>Lophotrochozoa</taxon>
        <taxon>Mollusca</taxon>
        <taxon>Bivalvia</taxon>
        <taxon>Autobranchia</taxon>
        <taxon>Pteriomorphia</taxon>
        <taxon>Ostreida</taxon>
        <taxon>Ostreoidea</taxon>
        <taxon>Ostreidae</taxon>
        <taxon>Magallana</taxon>
    </lineage>
</organism>
<name>K1QUM0_MAGGI</name>
<dbReference type="Gene3D" id="3.90.215.10">
    <property type="entry name" value="Gamma Fibrinogen, chain A, domain 1"/>
    <property type="match status" value="1"/>
</dbReference>
<gene>
    <name evidence="1" type="ORF">CGI_10006490</name>
</gene>
<dbReference type="HOGENOM" id="CLU_827048_0_0_1"/>
<proteinExistence type="predicted"/>
<dbReference type="InterPro" id="IPR036514">
    <property type="entry name" value="SGNH_hydro_sf"/>
</dbReference>
<dbReference type="AlphaFoldDB" id="K1QUM0"/>
<dbReference type="SUPFAM" id="SSF52266">
    <property type="entry name" value="SGNH hydrolase"/>
    <property type="match status" value="1"/>
</dbReference>
<dbReference type="GO" id="GO:0005615">
    <property type="term" value="C:extracellular space"/>
    <property type="evidence" value="ECO:0007669"/>
    <property type="project" value="TreeGrafter"/>
</dbReference>
<dbReference type="PANTHER" id="PTHR19143">
    <property type="entry name" value="FIBRINOGEN/TENASCIN/ANGIOPOEITIN"/>
    <property type="match status" value="1"/>
</dbReference>
<sequence>MADRTSVCIIGHSYVKRLERFILQNPVYENLGLDEEQINVCFRSQGGLSIYGLANSSRLCAFSAVPTLCVLEIGGNDATTRPSHVIAQDIFSFANYLIHGYGVKSVIIGQLLRRDPRKSPIGYNEEVISINKHLEHLTSSEEHVHFWKHRGFWTNLAYLGRDGVHLGVDSDGCYPAPMVKYLRSIKYAVHNRVQKLKARNDMLHRLTSLKPQELRVDIERFNGEKAYAVYLSFSVGDEASKYQLQVTGYSGNAGDSLDKRSNNMKFTTRDQDNDGYSGNCAIVHKSAWWFKSCYHANPNGQYIDSEKTDGKHIAWYHWKNSWISLKSIQLMIRPRD</sequence>
<dbReference type="InterPro" id="IPR036056">
    <property type="entry name" value="Fibrinogen-like_C"/>
</dbReference>
<dbReference type="PANTHER" id="PTHR19143:SF327">
    <property type="entry name" value="FI21813P1-RELATED"/>
    <property type="match status" value="1"/>
</dbReference>